<dbReference type="Proteomes" id="UP001229421">
    <property type="component" value="Unassembled WGS sequence"/>
</dbReference>
<accession>A0AAD8KE20</accession>
<proteinExistence type="predicted"/>
<protein>
    <submittedName>
        <fullName evidence="1">Uncharacterized protein</fullName>
    </submittedName>
</protein>
<reference evidence="1" key="1">
    <citation type="journal article" date="2023" name="bioRxiv">
        <title>Improved chromosome-level genome assembly for marigold (Tagetes erecta).</title>
        <authorList>
            <person name="Jiang F."/>
            <person name="Yuan L."/>
            <person name="Wang S."/>
            <person name="Wang H."/>
            <person name="Xu D."/>
            <person name="Wang A."/>
            <person name="Fan W."/>
        </authorList>
    </citation>
    <scope>NUCLEOTIDE SEQUENCE</scope>
    <source>
        <strain evidence="1">WSJ</strain>
        <tissue evidence="1">Leaf</tissue>
    </source>
</reference>
<name>A0AAD8KE20_TARER</name>
<dbReference type="EMBL" id="JAUHHV010000006">
    <property type="protein sequence ID" value="KAK1421267.1"/>
    <property type="molecule type" value="Genomic_DNA"/>
</dbReference>
<organism evidence="1 2">
    <name type="scientific">Tagetes erecta</name>
    <name type="common">African marigold</name>
    <dbReference type="NCBI Taxonomy" id="13708"/>
    <lineage>
        <taxon>Eukaryota</taxon>
        <taxon>Viridiplantae</taxon>
        <taxon>Streptophyta</taxon>
        <taxon>Embryophyta</taxon>
        <taxon>Tracheophyta</taxon>
        <taxon>Spermatophyta</taxon>
        <taxon>Magnoliopsida</taxon>
        <taxon>eudicotyledons</taxon>
        <taxon>Gunneridae</taxon>
        <taxon>Pentapetalae</taxon>
        <taxon>asterids</taxon>
        <taxon>campanulids</taxon>
        <taxon>Asterales</taxon>
        <taxon>Asteraceae</taxon>
        <taxon>Asteroideae</taxon>
        <taxon>Heliantheae alliance</taxon>
        <taxon>Tageteae</taxon>
        <taxon>Tagetes</taxon>
    </lineage>
</organism>
<gene>
    <name evidence="1" type="ORF">QVD17_23461</name>
</gene>
<evidence type="ECO:0000313" key="2">
    <source>
        <dbReference type="Proteomes" id="UP001229421"/>
    </source>
</evidence>
<sequence>MWPRLLLKAGYTRIRIVTRIQNISSSSLLTPTFPFTFTFSSSPLSLFFQSGSFASAQDHLQFHLSLQLFIYIFYRNNTSKIQGNRWFICSDLYENFHY</sequence>
<evidence type="ECO:0000313" key="1">
    <source>
        <dbReference type="EMBL" id="KAK1421267.1"/>
    </source>
</evidence>
<comment type="caution">
    <text evidence="1">The sequence shown here is derived from an EMBL/GenBank/DDBJ whole genome shotgun (WGS) entry which is preliminary data.</text>
</comment>
<keyword evidence="2" id="KW-1185">Reference proteome</keyword>
<dbReference type="AlphaFoldDB" id="A0AAD8KE20"/>